<protein>
    <submittedName>
        <fullName evidence="2">Uncharacterized protein</fullName>
    </submittedName>
</protein>
<sequence>MYLVSHITFNLLLNTYYLLKGNNQQSAELISLYQKTNTNGL</sequence>
<reference evidence="2" key="1">
    <citation type="submission" date="2016-04" db="EMBL/GenBank/DDBJ databases">
        <authorList>
            <person name="Evans L.H."/>
            <person name="Alamgir A."/>
            <person name="Owens N."/>
            <person name="Weber N.D."/>
            <person name="Virtaneva K."/>
            <person name="Barbian K."/>
            <person name="Babar A."/>
            <person name="Rosenke K."/>
        </authorList>
    </citation>
    <scope>NUCLEOTIDE SEQUENCE</scope>
    <source>
        <strain evidence="2">86-1</strain>
    </source>
</reference>
<evidence type="ECO:0000313" key="1">
    <source>
        <dbReference type="EMBL" id="SBV91177.1"/>
    </source>
</evidence>
<name>A0A212JC15_9BACT</name>
<dbReference type="EMBL" id="FLUM01000001">
    <property type="protein sequence ID" value="SBV96795.1"/>
    <property type="molecule type" value="Genomic_DNA"/>
</dbReference>
<organism evidence="2">
    <name type="scientific">uncultured Dysgonomonas sp</name>
    <dbReference type="NCBI Taxonomy" id="206096"/>
    <lineage>
        <taxon>Bacteria</taxon>
        <taxon>Pseudomonadati</taxon>
        <taxon>Bacteroidota</taxon>
        <taxon>Bacteroidia</taxon>
        <taxon>Bacteroidales</taxon>
        <taxon>Dysgonomonadaceae</taxon>
        <taxon>Dysgonomonas</taxon>
        <taxon>environmental samples</taxon>
    </lineage>
</organism>
<evidence type="ECO:0000313" key="2">
    <source>
        <dbReference type="EMBL" id="SBV96795.1"/>
    </source>
</evidence>
<dbReference type="EMBL" id="FLUM01000001">
    <property type="protein sequence ID" value="SBV91177.1"/>
    <property type="molecule type" value="Genomic_DNA"/>
</dbReference>
<accession>A0A212JC15</accession>
<gene>
    <name evidence="1" type="ORF">KL86DYS1_10269</name>
    <name evidence="2" type="ORF">KL86DYS1_11738</name>
</gene>
<proteinExistence type="predicted"/>
<dbReference type="AlphaFoldDB" id="A0A212JC15"/>